<dbReference type="Proteomes" id="UP000179807">
    <property type="component" value="Unassembled WGS sequence"/>
</dbReference>
<dbReference type="AlphaFoldDB" id="A0A1J4KGE9"/>
<accession>A0A1J4KGE9</accession>
<dbReference type="VEuPathDB" id="TrichDB:TRFO_04834"/>
<sequence length="80" mass="8755">MNTQNQYSTDNIPETSKAQIMSTIEIHNLTHIAQIGEGGSDQVIQVSVTEFYALKTLKVSPSEDSKILLKKGIPAKIPIT</sequence>
<dbReference type="GeneID" id="94826832"/>
<organism evidence="1 2">
    <name type="scientific">Tritrichomonas foetus</name>
    <dbReference type="NCBI Taxonomy" id="1144522"/>
    <lineage>
        <taxon>Eukaryota</taxon>
        <taxon>Metamonada</taxon>
        <taxon>Parabasalia</taxon>
        <taxon>Tritrichomonadida</taxon>
        <taxon>Tritrichomonadidae</taxon>
        <taxon>Tritrichomonas</taxon>
    </lineage>
</organism>
<keyword evidence="2" id="KW-1185">Reference proteome</keyword>
<evidence type="ECO:0000313" key="1">
    <source>
        <dbReference type="EMBL" id="OHT08734.1"/>
    </source>
</evidence>
<evidence type="ECO:0000313" key="2">
    <source>
        <dbReference type="Proteomes" id="UP000179807"/>
    </source>
</evidence>
<gene>
    <name evidence="1" type="ORF">TRFO_04834</name>
</gene>
<dbReference type="EMBL" id="MLAK01000660">
    <property type="protein sequence ID" value="OHT08734.1"/>
    <property type="molecule type" value="Genomic_DNA"/>
</dbReference>
<reference evidence="1" key="1">
    <citation type="submission" date="2016-10" db="EMBL/GenBank/DDBJ databases">
        <authorList>
            <person name="Benchimol M."/>
            <person name="Almeida L.G."/>
            <person name="Vasconcelos A.T."/>
            <person name="Perreira-Neves A."/>
            <person name="Rosa I.A."/>
            <person name="Tasca T."/>
            <person name="Bogo M.R."/>
            <person name="de Souza W."/>
        </authorList>
    </citation>
    <scope>NUCLEOTIDE SEQUENCE [LARGE SCALE GENOMIC DNA]</scope>
    <source>
        <strain evidence="1">K</strain>
    </source>
</reference>
<proteinExistence type="predicted"/>
<dbReference type="RefSeq" id="XP_068361870.1">
    <property type="nucleotide sequence ID" value="XM_068492128.1"/>
</dbReference>
<name>A0A1J4KGE9_9EUKA</name>
<protein>
    <submittedName>
        <fullName evidence="1">Uncharacterized protein</fullName>
    </submittedName>
</protein>
<comment type="caution">
    <text evidence="1">The sequence shown here is derived from an EMBL/GenBank/DDBJ whole genome shotgun (WGS) entry which is preliminary data.</text>
</comment>